<protein>
    <submittedName>
        <fullName evidence="4">Transcription termination factor MTERF4, chloroplastic</fullName>
    </submittedName>
</protein>
<evidence type="ECO:0000256" key="1">
    <source>
        <dbReference type="ARBA" id="ARBA00007692"/>
    </source>
</evidence>
<dbReference type="Gramene" id="OE9A002337T1">
    <property type="protein sequence ID" value="OE9A002337C1"/>
    <property type="gene ID" value="OE9A002337"/>
</dbReference>
<dbReference type="GO" id="GO:0006353">
    <property type="term" value="P:DNA-templated transcription termination"/>
    <property type="evidence" value="ECO:0007669"/>
    <property type="project" value="UniProtKB-KW"/>
</dbReference>
<evidence type="ECO:0000313" key="4">
    <source>
        <dbReference type="EMBL" id="CAA2988495.1"/>
    </source>
</evidence>
<keyword evidence="3" id="KW-0809">Transit peptide</keyword>
<dbReference type="InterPro" id="IPR038538">
    <property type="entry name" value="MTERF_sf"/>
</dbReference>
<dbReference type="OrthoDB" id="1718011at2759"/>
<comment type="similarity">
    <text evidence="1">Belongs to the mTERF family.</text>
</comment>
<keyword evidence="2" id="KW-0806">Transcription termination</keyword>
<organism evidence="4 5">
    <name type="scientific">Olea europaea subsp. europaea</name>
    <dbReference type="NCBI Taxonomy" id="158383"/>
    <lineage>
        <taxon>Eukaryota</taxon>
        <taxon>Viridiplantae</taxon>
        <taxon>Streptophyta</taxon>
        <taxon>Embryophyta</taxon>
        <taxon>Tracheophyta</taxon>
        <taxon>Spermatophyta</taxon>
        <taxon>Magnoliopsida</taxon>
        <taxon>eudicotyledons</taxon>
        <taxon>Gunneridae</taxon>
        <taxon>Pentapetalae</taxon>
        <taxon>asterids</taxon>
        <taxon>lamiids</taxon>
        <taxon>Lamiales</taxon>
        <taxon>Oleaceae</taxon>
        <taxon>Oleeae</taxon>
        <taxon>Olea</taxon>
    </lineage>
</organism>
<keyword evidence="5" id="KW-1185">Reference proteome</keyword>
<proteinExistence type="inferred from homology"/>
<dbReference type="GO" id="GO:0003676">
    <property type="term" value="F:nucleic acid binding"/>
    <property type="evidence" value="ECO:0007669"/>
    <property type="project" value="InterPro"/>
</dbReference>
<dbReference type="Pfam" id="PF02536">
    <property type="entry name" value="mTERF"/>
    <property type="match status" value="1"/>
</dbReference>
<sequence length="110" mass="12256">MSDSVVYLVSIGVNPRDTGPMATYYPYFLGMGVGTMIKSLVDNLVSLRLPEKILARMFEKRAYTLVYDLEETVKPNVDCLMSFAIRKEALASVIAQYPQILGLPLKAFST</sequence>
<evidence type="ECO:0000313" key="5">
    <source>
        <dbReference type="Proteomes" id="UP000594638"/>
    </source>
</evidence>
<name>A0A8S0S8H5_OLEEU</name>
<dbReference type="Proteomes" id="UP000594638">
    <property type="component" value="Unassembled WGS sequence"/>
</dbReference>
<dbReference type="EMBL" id="CACTIH010003998">
    <property type="protein sequence ID" value="CAA2988495.1"/>
    <property type="molecule type" value="Genomic_DNA"/>
</dbReference>
<dbReference type="InterPro" id="IPR003690">
    <property type="entry name" value="MTERF"/>
</dbReference>
<comment type="caution">
    <text evidence="4">The sequence shown here is derived from an EMBL/GenBank/DDBJ whole genome shotgun (WGS) entry which is preliminary data.</text>
</comment>
<keyword evidence="2" id="KW-0805">Transcription regulation</keyword>
<accession>A0A8S0S8H5</accession>
<evidence type="ECO:0000256" key="3">
    <source>
        <dbReference type="ARBA" id="ARBA00022946"/>
    </source>
</evidence>
<reference evidence="4 5" key="1">
    <citation type="submission" date="2019-12" db="EMBL/GenBank/DDBJ databases">
        <authorList>
            <person name="Alioto T."/>
            <person name="Alioto T."/>
            <person name="Gomez Garrido J."/>
        </authorList>
    </citation>
    <scope>NUCLEOTIDE SEQUENCE [LARGE SCALE GENOMIC DNA]</scope>
</reference>
<dbReference type="SMART" id="SM00733">
    <property type="entry name" value="Mterf"/>
    <property type="match status" value="2"/>
</dbReference>
<dbReference type="AlphaFoldDB" id="A0A8S0S8H5"/>
<evidence type="ECO:0000256" key="2">
    <source>
        <dbReference type="ARBA" id="ARBA00022472"/>
    </source>
</evidence>
<dbReference type="Gene3D" id="1.25.70.10">
    <property type="entry name" value="Transcription termination factor 3, mitochondrial"/>
    <property type="match status" value="1"/>
</dbReference>
<keyword evidence="2" id="KW-0804">Transcription</keyword>
<gene>
    <name evidence="4" type="ORF">OLEA9_A002337</name>
</gene>